<dbReference type="AlphaFoldDB" id="A0A9W9VRD4"/>
<evidence type="ECO:0000256" key="2">
    <source>
        <dbReference type="ARBA" id="ARBA00023043"/>
    </source>
</evidence>
<evidence type="ECO:0000256" key="1">
    <source>
        <dbReference type="ARBA" id="ARBA00022737"/>
    </source>
</evidence>
<dbReference type="InterPro" id="IPR036770">
    <property type="entry name" value="Ankyrin_rpt-contain_sf"/>
</dbReference>
<dbReference type="RefSeq" id="XP_056485562.1">
    <property type="nucleotide sequence ID" value="XM_056634942.1"/>
</dbReference>
<keyword evidence="2 3" id="KW-0040">ANK repeat</keyword>
<sequence length="558" mass="61146">MNSSSLLDTLPTEILLCISSHISRTSDLLHFLCTNRTLHDVLFLELCKRDISNTGGQAIVAYAENGYENGVRCMLAAGVDVDVKGPEGSNPTALGAAVSAHRLGIAKLLLDHGADIHNTSRWEDPALVVSTYYIPPPRIDTSLFELLLDYKADVNRSGFMGTPLSLVAEDRDVKMMKFFLSKGADPNMPCGYRKGDAQNPSRRRVLDVVAERNTPLEALTILLEAGAKVEVQNRFGLSPLHLVIMAKKQALIDRGKVEALLRFGANVNIPRGFDHQRGQCSCRSGHLNSDSSAPVVGLTALHIAARSKCANGTEVMAFLLENGADVNAIDHQGCTPLLLAKAEKSGEEKHRRLETLLQHGADINARDNTGCSVLHYQAHALSSELIKWLCDLGCDVNWKNDVGVTPIIKALETPHSRSSDLARRQVMAVETLIFLGATVNQISSESKSPLGLAVRHQRSPDLTRLILEQGADVHHRDPDGKTHLQWVLRVIDFDEIEDGLQPDDAVFDRRGLADLLLKYSGDLNDVAPLICTPGGEELWGLDEIIEYAERKSAEEIYM</sequence>
<dbReference type="SMART" id="SM00248">
    <property type="entry name" value="ANK"/>
    <property type="match status" value="11"/>
</dbReference>
<evidence type="ECO:0000313" key="5">
    <source>
        <dbReference type="Proteomes" id="UP001147747"/>
    </source>
</evidence>
<keyword evidence="5" id="KW-1185">Reference proteome</keyword>
<comment type="caution">
    <text evidence="4">The sequence shown here is derived from an EMBL/GenBank/DDBJ whole genome shotgun (WGS) entry which is preliminary data.</text>
</comment>
<reference evidence="4" key="2">
    <citation type="journal article" date="2023" name="IMA Fungus">
        <title>Comparative genomic study of the Penicillium genus elucidates a diverse pangenome and 15 lateral gene transfer events.</title>
        <authorList>
            <person name="Petersen C."/>
            <person name="Sorensen T."/>
            <person name="Nielsen M.R."/>
            <person name="Sondergaard T.E."/>
            <person name="Sorensen J.L."/>
            <person name="Fitzpatrick D.A."/>
            <person name="Frisvad J.C."/>
            <person name="Nielsen K.L."/>
        </authorList>
    </citation>
    <scope>NUCLEOTIDE SEQUENCE</scope>
    <source>
        <strain evidence="4">IBT 29677</strain>
    </source>
</reference>
<dbReference type="InterPro" id="IPR002110">
    <property type="entry name" value="Ankyrin_rpt"/>
</dbReference>
<dbReference type="Pfam" id="PF12796">
    <property type="entry name" value="Ank_2"/>
    <property type="match status" value="1"/>
</dbReference>
<organism evidence="4 5">
    <name type="scientific">Penicillium cosmopolitanum</name>
    <dbReference type="NCBI Taxonomy" id="1131564"/>
    <lineage>
        <taxon>Eukaryota</taxon>
        <taxon>Fungi</taxon>
        <taxon>Dikarya</taxon>
        <taxon>Ascomycota</taxon>
        <taxon>Pezizomycotina</taxon>
        <taxon>Eurotiomycetes</taxon>
        <taxon>Eurotiomycetidae</taxon>
        <taxon>Eurotiales</taxon>
        <taxon>Aspergillaceae</taxon>
        <taxon>Penicillium</taxon>
    </lineage>
</organism>
<gene>
    <name evidence="4" type="ORF">N7509_010305</name>
</gene>
<evidence type="ECO:0000256" key="3">
    <source>
        <dbReference type="PROSITE-ProRule" id="PRU00023"/>
    </source>
</evidence>
<reference evidence="4" key="1">
    <citation type="submission" date="2022-12" db="EMBL/GenBank/DDBJ databases">
        <authorList>
            <person name="Petersen C."/>
        </authorList>
    </citation>
    <scope>NUCLEOTIDE SEQUENCE</scope>
    <source>
        <strain evidence="4">IBT 29677</strain>
    </source>
</reference>
<dbReference type="PANTHER" id="PTHR24189">
    <property type="entry name" value="MYOTROPHIN"/>
    <property type="match status" value="1"/>
</dbReference>
<dbReference type="PROSITE" id="PS50297">
    <property type="entry name" value="ANK_REP_REGION"/>
    <property type="match status" value="3"/>
</dbReference>
<dbReference type="OrthoDB" id="4329894at2759"/>
<dbReference type="GeneID" id="81373922"/>
<feature type="repeat" description="ANK" evidence="3">
    <location>
        <begin position="332"/>
        <end position="368"/>
    </location>
</feature>
<evidence type="ECO:0000313" key="4">
    <source>
        <dbReference type="EMBL" id="KAJ5387764.1"/>
    </source>
</evidence>
<dbReference type="Pfam" id="PF13637">
    <property type="entry name" value="Ank_4"/>
    <property type="match status" value="1"/>
</dbReference>
<name>A0A9W9VRD4_9EURO</name>
<dbReference type="SUPFAM" id="SSF48403">
    <property type="entry name" value="Ankyrin repeat"/>
    <property type="match status" value="1"/>
</dbReference>
<evidence type="ECO:0008006" key="6">
    <source>
        <dbReference type="Google" id="ProtNLM"/>
    </source>
</evidence>
<dbReference type="Proteomes" id="UP001147747">
    <property type="component" value="Unassembled WGS sequence"/>
</dbReference>
<protein>
    <recommendedName>
        <fullName evidence="6">F-box domain-containing protein</fullName>
    </recommendedName>
</protein>
<dbReference type="PANTHER" id="PTHR24189:SF50">
    <property type="entry name" value="ANKYRIN REPEAT AND SOCS BOX PROTEIN 2"/>
    <property type="match status" value="1"/>
</dbReference>
<keyword evidence="1" id="KW-0677">Repeat</keyword>
<dbReference type="Gene3D" id="1.25.40.20">
    <property type="entry name" value="Ankyrin repeat-containing domain"/>
    <property type="match status" value="3"/>
</dbReference>
<accession>A0A9W9VRD4</accession>
<dbReference type="PROSITE" id="PS50088">
    <property type="entry name" value="ANK_REPEAT"/>
    <property type="match status" value="4"/>
</dbReference>
<feature type="repeat" description="ANK" evidence="3">
    <location>
        <begin position="296"/>
        <end position="331"/>
    </location>
</feature>
<feature type="repeat" description="ANK" evidence="3">
    <location>
        <begin position="89"/>
        <end position="121"/>
    </location>
</feature>
<dbReference type="InterPro" id="IPR050745">
    <property type="entry name" value="Multifunctional_regulatory"/>
</dbReference>
<dbReference type="EMBL" id="JAPZBU010000009">
    <property type="protein sequence ID" value="KAJ5387764.1"/>
    <property type="molecule type" value="Genomic_DNA"/>
</dbReference>
<proteinExistence type="predicted"/>
<feature type="repeat" description="ANK" evidence="3">
    <location>
        <begin position="445"/>
        <end position="478"/>
    </location>
</feature>